<dbReference type="InterPro" id="IPR036291">
    <property type="entry name" value="NAD(P)-bd_dom_sf"/>
</dbReference>
<dbReference type="PANTHER" id="PTHR43377:SF1">
    <property type="entry name" value="BILIVERDIN REDUCTASE A"/>
    <property type="match status" value="1"/>
</dbReference>
<dbReference type="Gene3D" id="3.30.360.10">
    <property type="entry name" value="Dihydrodipicolinate Reductase, domain 2"/>
    <property type="match status" value="1"/>
</dbReference>
<evidence type="ECO:0000313" key="3">
    <source>
        <dbReference type="Proteomes" id="UP000181901"/>
    </source>
</evidence>
<dbReference type="InterPro" id="IPR055170">
    <property type="entry name" value="GFO_IDH_MocA-like_dom"/>
</dbReference>
<name>A0A1J5NBW9_9BACT</name>
<proteinExistence type="predicted"/>
<accession>A0A1J5NBW9</accession>
<reference evidence="2 3" key="1">
    <citation type="submission" date="2015-09" db="EMBL/GenBank/DDBJ databases">
        <title>Genome of Desulfovibrio dechloracetivorans BerOc1, a mercury methylating strain isolated from highly hydrocarbons and metals contaminated coastal sediments.</title>
        <authorList>
            <person name="Goni Urriza M."/>
            <person name="Gassie C."/>
            <person name="Bouchez O."/>
            <person name="Klopp C."/>
            <person name="Ranchou-Peyruse A."/>
            <person name="Remy G."/>
        </authorList>
    </citation>
    <scope>NUCLEOTIDE SEQUENCE [LARGE SCALE GENOMIC DNA]</scope>
    <source>
        <strain evidence="2 3">BerOc1</strain>
    </source>
</reference>
<comment type="caution">
    <text evidence="2">The sequence shown here is derived from an EMBL/GenBank/DDBJ whole genome shotgun (WGS) entry which is preliminary data.</text>
</comment>
<dbReference type="PANTHER" id="PTHR43377">
    <property type="entry name" value="BILIVERDIN REDUCTASE A"/>
    <property type="match status" value="1"/>
</dbReference>
<evidence type="ECO:0000313" key="2">
    <source>
        <dbReference type="EMBL" id="OIQ49233.1"/>
    </source>
</evidence>
<sequence>MHALIVGYGSIGARHARLLAATGADVVCVTGNRDCPFPQSASIAQAVASHAFDLVIISNATTYHKNTLAEVLATGYTGKILVEKPLFETAHKVSVEGAGPIFVAYNLRFHPLVQRTFALLKGRKAICAEFFVGQFLPDWRPGTDYRKGYSAIKEQGGGVLRDLSHELDLVLWMLGSWTDVTAVGGHFSRLEISSDDSYSLLMKTERCRAVSVHLDYLNFGVRRGFNIIAEELTLTGDFIANTLLVNGEKESFATDRDTTYKAQLEALLGSGPGDPCTFAQGAEVVALVDGAEAAAQRREWVTAS</sequence>
<protein>
    <submittedName>
        <fullName evidence="2">Oxidoreductase family, NAD-binding Rossmann fold</fullName>
    </submittedName>
</protein>
<organism evidence="2 3">
    <name type="scientific">Pseudodesulfovibrio hydrargyri</name>
    <dbReference type="NCBI Taxonomy" id="2125990"/>
    <lineage>
        <taxon>Bacteria</taxon>
        <taxon>Pseudomonadati</taxon>
        <taxon>Thermodesulfobacteriota</taxon>
        <taxon>Desulfovibrionia</taxon>
        <taxon>Desulfovibrionales</taxon>
        <taxon>Desulfovibrionaceae</taxon>
    </lineage>
</organism>
<dbReference type="AlphaFoldDB" id="A0A1J5NBW9"/>
<feature type="domain" description="GFO/IDH/MocA-like oxidoreductase" evidence="1">
    <location>
        <begin position="138"/>
        <end position="229"/>
    </location>
</feature>
<keyword evidence="3" id="KW-1185">Reference proteome</keyword>
<dbReference type="SUPFAM" id="SSF51735">
    <property type="entry name" value="NAD(P)-binding Rossmann-fold domains"/>
    <property type="match status" value="1"/>
</dbReference>
<dbReference type="EMBL" id="LKAQ01000004">
    <property type="protein sequence ID" value="OIQ49233.1"/>
    <property type="molecule type" value="Genomic_DNA"/>
</dbReference>
<dbReference type="SUPFAM" id="SSF55347">
    <property type="entry name" value="Glyceraldehyde-3-phosphate dehydrogenase-like, C-terminal domain"/>
    <property type="match status" value="1"/>
</dbReference>
<dbReference type="Gene3D" id="3.40.50.720">
    <property type="entry name" value="NAD(P)-binding Rossmann-like Domain"/>
    <property type="match status" value="1"/>
</dbReference>
<dbReference type="InterPro" id="IPR051450">
    <property type="entry name" value="Gfo/Idh/MocA_Oxidoreductases"/>
</dbReference>
<dbReference type="OrthoDB" id="9782091at2"/>
<dbReference type="Proteomes" id="UP000181901">
    <property type="component" value="Unassembled WGS sequence"/>
</dbReference>
<gene>
    <name evidence="2" type="ORF">BerOc1_01157</name>
</gene>
<evidence type="ECO:0000259" key="1">
    <source>
        <dbReference type="Pfam" id="PF22725"/>
    </source>
</evidence>
<dbReference type="Pfam" id="PF22725">
    <property type="entry name" value="GFO_IDH_MocA_C3"/>
    <property type="match status" value="1"/>
</dbReference>